<keyword evidence="6" id="KW-0597">Phosphoprotein</keyword>
<dbReference type="Gene3D" id="1.10.510.10">
    <property type="entry name" value="Transferase(Phosphotransferase) domain 1"/>
    <property type="match status" value="1"/>
</dbReference>
<evidence type="ECO:0000256" key="2">
    <source>
        <dbReference type="ARBA" id="ARBA00006692"/>
    </source>
</evidence>
<evidence type="ECO:0000313" key="19">
    <source>
        <dbReference type="EMBL" id="KAG9269182.1"/>
    </source>
</evidence>
<keyword evidence="5" id="KW-0723">Serine/threonine-protein kinase</keyword>
<protein>
    <recommendedName>
        <fullName evidence="3">non-specific serine/threonine protein kinase</fullName>
        <ecNumber evidence="3">2.7.11.1</ecNumber>
    </recommendedName>
</protein>
<evidence type="ECO:0000256" key="11">
    <source>
        <dbReference type="ARBA" id="ARBA00022782"/>
    </source>
</evidence>
<dbReference type="EMBL" id="JAICCE010000013">
    <property type="protein sequence ID" value="KAG9269182.1"/>
    <property type="molecule type" value="Genomic_DNA"/>
</dbReference>
<evidence type="ECO:0000256" key="5">
    <source>
        <dbReference type="ARBA" id="ARBA00022527"/>
    </source>
</evidence>
<name>A0A8T2LGX7_ASTMX</name>
<keyword evidence="9" id="KW-0547">Nucleotide-binding</keyword>
<dbReference type="PANTHER" id="PTHR24346">
    <property type="entry name" value="MAP/MICROTUBULE AFFINITY-REGULATING KINASE"/>
    <property type="match status" value="1"/>
</dbReference>
<keyword evidence="11" id="KW-0221">Differentiation</keyword>
<sequence length="403" mass="46947">METDEALRDLGYEVQRDLDGGDFSTVKLAKSKKYQKTVALKIMQIDKHVQTEVSILKRVKHPHIISVLDIFEMAGRLVCIVMEAAPSDLEKAKKFQSVIPTDQARTWFSQLVSAVVYLHKQNIAHRDLKCENVLLTADNQVKLIDFGFGRFSRGFPDLTREFCCTPAYAAPEVLLKRPYDPKKADVWSLGVILYWMVVGRLPFQNWFDFPGCQRKPIYFPERLEEPCRDLISYMLRYYYLMRPSAKKVAQHPWLQMKRELSENVERPIPRALLQRMKRFFKRSSSAEAPTCFCSTENVLPHPAIKEETKRHKFLQFKIPRKKKKNYDRLHLILKSTVTQEARRPKLQLPFRLFKMTETTIISLYAEDTTQHPGCFQRTNMATSLLLLPLISSSSKDTFSLSDF</sequence>
<evidence type="ECO:0000256" key="6">
    <source>
        <dbReference type="ARBA" id="ARBA00022553"/>
    </source>
</evidence>
<evidence type="ECO:0000256" key="7">
    <source>
        <dbReference type="ARBA" id="ARBA00022679"/>
    </source>
</evidence>
<keyword evidence="4" id="KW-0217">Developmental protein</keyword>
<accession>A0A8T2LGX7</accession>
<comment type="similarity">
    <text evidence="2">Belongs to the protein kinase superfamily. CAMK Ser/Thr protein kinase family.</text>
</comment>
<keyword evidence="7" id="KW-0808">Transferase</keyword>
<comment type="cofactor">
    <cofactor evidence="1">
        <name>Mg(2+)</name>
        <dbReference type="ChEBI" id="CHEBI:18420"/>
    </cofactor>
</comment>
<dbReference type="GO" id="GO:0005737">
    <property type="term" value="C:cytoplasm"/>
    <property type="evidence" value="ECO:0007669"/>
    <property type="project" value="TreeGrafter"/>
</dbReference>
<dbReference type="GO" id="GO:0030154">
    <property type="term" value="P:cell differentiation"/>
    <property type="evidence" value="ECO:0007669"/>
    <property type="project" value="UniProtKB-KW"/>
</dbReference>
<organism evidence="19 20">
    <name type="scientific">Astyanax mexicanus</name>
    <name type="common">Blind cave fish</name>
    <name type="synonym">Astyanax fasciatus mexicanus</name>
    <dbReference type="NCBI Taxonomy" id="7994"/>
    <lineage>
        <taxon>Eukaryota</taxon>
        <taxon>Metazoa</taxon>
        <taxon>Chordata</taxon>
        <taxon>Craniata</taxon>
        <taxon>Vertebrata</taxon>
        <taxon>Euteleostomi</taxon>
        <taxon>Actinopterygii</taxon>
        <taxon>Neopterygii</taxon>
        <taxon>Teleostei</taxon>
        <taxon>Ostariophysi</taxon>
        <taxon>Characiformes</taxon>
        <taxon>Characoidei</taxon>
        <taxon>Acestrorhamphidae</taxon>
        <taxon>Acestrorhamphinae</taxon>
        <taxon>Astyanax</taxon>
    </lineage>
</organism>
<comment type="catalytic activity">
    <reaction evidence="17">
        <text>L-seryl-[protein] + ATP = O-phospho-L-seryl-[protein] + ADP + H(+)</text>
        <dbReference type="Rhea" id="RHEA:17989"/>
        <dbReference type="Rhea" id="RHEA-COMP:9863"/>
        <dbReference type="Rhea" id="RHEA-COMP:11604"/>
        <dbReference type="ChEBI" id="CHEBI:15378"/>
        <dbReference type="ChEBI" id="CHEBI:29999"/>
        <dbReference type="ChEBI" id="CHEBI:30616"/>
        <dbReference type="ChEBI" id="CHEBI:83421"/>
        <dbReference type="ChEBI" id="CHEBI:456216"/>
        <dbReference type="EC" id="2.7.11.1"/>
    </reaction>
</comment>
<dbReference type="Proteomes" id="UP000752171">
    <property type="component" value="Unassembled WGS sequence"/>
</dbReference>
<evidence type="ECO:0000256" key="15">
    <source>
        <dbReference type="ARBA" id="ARBA00022871"/>
    </source>
</evidence>
<keyword evidence="10 19" id="KW-0418">Kinase</keyword>
<dbReference type="FunFam" id="1.10.510.10:FF:000571">
    <property type="entry name" value="Maternal embryonic leucine zipper kinase"/>
    <property type="match status" value="1"/>
</dbReference>
<reference evidence="19 20" key="1">
    <citation type="submission" date="2021-07" db="EMBL/GenBank/DDBJ databases">
        <authorList>
            <person name="Imarazene B."/>
            <person name="Zahm M."/>
            <person name="Klopp C."/>
            <person name="Cabau C."/>
            <person name="Beille S."/>
            <person name="Jouanno E."/>
            <person name="Castinel A."/>
            <person name="Lluch J."/>
            <person name="Gil L."/>
            <person name="Kuchtly C."/>
            <person name="Lopez Roques C."/>
            <person name="Donnadieu C."/>
            <person name="Parrinello H."/>
            <person name="Journot L."/>
            <person name="Du K."/>
            <person name="Schartl M."/>
            <person name="Retaux S."/>
            <person name="Guiguen Y."/>
        </authorList>
    </citation>
    <scope>NUCLEOTIDE SEQUENCE [LARGE SCALE GENOMIC DNA]</scope>
    <source>
        <strain evidence="19">Pach_M1</strain>
        <tissue evidence="19">Testis</tissue>
    </source>
</reference>
<evidence type="ECO:0000256" key="10">
    <source>
        <dbReference type="ARBA" id="ARBA00022777"/>
    </source>
</evidence>
<dbReference type="GO" id="GO:0000287">
    <property type="term" value="F:magnesium ion binding"/>
    <property type="evidence" value="ECO:0007669"/>
    <property type="project" value="UniProtKB-ARBA"/>
</dbReference>
<dbReference type="InterPro" id="IPR011009">
    <property type="entry name" value="Kinase-like_dom_sf"/>
</dbReference>
<evidence type="ECO:0000256" key="4">
    <source>
        <dbReference type="ARBA" id="ARBA00022473"/>
    </source>
</evidence>
<dbReference type="AlphaFoldDB" id="A0A8T2LGX7"/>
<dbReference type="InterPro" id="IPR000719">
    <property type="entry name" value="Prot_kinase_dom"/>
</dbReference>
<dbReference type="GO" id="GO:0005524">
    <property type="term" value="F:ATP binding"/>
    <property type="evidence" value="ECO:0007669"/>
    <property type="project" value="UniProtKB-KW"/>
</dbReference>
<evidence type="ECO:0000256" key="13">
    <source>
        <dbReference type="ARBA" id="ARBA00022842"/>
    </source>
</evidence>
<evidence type="ECO:0000256" key="12">
    <source>
        <dbReference type="ARBA" id="ARBA00022840"/>
    </source>
</evidence>
<dbReference type="SMART" id="SM00220">
    <property type="entry name" value="S_TKc"/>
    <property type="match status" value="1"/>
</dbReference>
<dbReference type="InterPro" id="IPR008271">
    <property type="entry name" value="Ser/Thr_kinase_AS"/>
</dbReference>
<dbReference type="SUPFAM" id="SSF56112">
    <property type="entry name" value="Protein kinase-like (PK-like)"/>
    <property type="match status" value="1"/>
</dbReference>
<evidence type="ECO:0000313" key="20">
    <source>
        <dbReference type="Proteomes" id="UP000752171"/>
    </source>
</evidence>
<keyword evidence="14" id="KW-0832">Ubl conjugation</keyword>
<evidence type="ECO:0000256" key="3">
    <source>
        <dbReference type="ARBA" id="ARBA00012513"/>
    </source>
</evidence>
<evidence type="ECO:0000256" key="9">
    <source>
        <dbReference type="ARBA" id="ARBA00022741"/>
    </source>
</evidence>
<comment type="caution">
    <text evidence="19">The sequence shown here is derived from an EMBL/GenBank/DDBJ whole genome shotgun (WGS) entry which is preliminary data.</text>
</comment>
<keyword evidence="8" id="KW-0479">Metal-binding</keyword>
<gene>
    <name evidence="19" type="primary">TSSK6</name>
    <name evidence="19" type="ORF">AMEX_G16174</name>
</gene>
<dbReference type="GO" id="GO:0007283">
    <property type="term" value="P:spermatogenesis"/>
    <property type="evidence" value="ECO:0007669"/>
    <property type="project" value="UniProtKB-KW"/>
</dbReference>
<evidence type="ECO:0000259" key="18">
    <source>
        <dbReference type="PROSITE" id="PS50011"/>
    </source>
</evidence>
<evidence type="ECO:0000256" key="8">
    <source>
        <dbReference type="ARBA" id="ARBA00022723"/>
    </source>
</evidence>
<keyword evidence="13" id="KW-0460">Magnesium</keyword>
<feature type="domain" description="Protein kinase" evidence="18">
    <location>
        <begin position="12"/>
        <end position="254"/>
    </location>
</feature>
<dbReference type="GO" id="GO:0050321">
    <property type="term" value="F:tau-protein kinase activity"/>
    <property type="evidence" value="ECO:0007669"/>
    <property type="project" value="TreeGrafter"/>
</dbReference>
<dbReference type="PANTHER" id="PTHR24346:SF102">
    <property type="entry name" value="TESTIS-SPECIFIC SERINE_THREONINE-PROTEIN KINASE 1"/>
    <property type="match status" value="1"/>
</dbReference>
<dbReference type="GO" id="GO:0035556">
    <property type="term" value="P:intracellular signal transduction"/>
    <property type="evidence" value="ECO:0007669"/>
    <property type="project" value="TreeGrafter"/>
</dbReference>
<dbReference type="PROSITE" id="PS50011">
    <property type="entry name" value="PROTEIN_KINASE_DOM"/>
    <property type="match status" value="1"/>
</dbReference>
<dbReference type="GO" id="GO:0000226">
    <property type="term" value="P:microtubule cytoskeleton organization"/>
    <property type="evidence" value="ECO:0007669"/>
    <property type="project" value="TreeGrafter"/>
</dbReference>
<evidence type="ECO:0000256" key="16">
    <source>
        <dbReference type="ARBA" id="ARBA00047899"/>
    </source>
</evidence>
<evidence type="ECO:0000256" key="1">
    <source>
        <dbReference type="ARBA" id="ARBA00001946"/>
    </source>
</evidence>
<comment type="catalytic activity">
    <reaction evidence="16">
        <text>L-threonyl-[protein] + ATP = O-phospho-L-threonyl-[protein] + ADP + H(+)</text>
        <dbReference type="Rhea" id="RHEA:46608"/>
        <dbReference type="Rhea" id="RHEA-COMP:11060"/>
        <dbReference type="Rhea" id="RHEA-COMP:11605"/>
        <dbReference type="ChEBI" id="CHEBI:15378"/>
        <dbReference type="ChEBI" id="CHEBI:30013"/>
        <dbReference type="ChEBI" id="CHEBI:30616"/>
        <dbReference type="ChEBI" id="CHEBI:61977"/>
        <dbReference type="ChEBI" id="CHEBI:456216"/>
        <dbReference type="EC" id="2.7.11.1"/>
    </reaction>
</comment>
<proteinExistence type="inferred from homology"/>
<dbReference type="PROSITE" id="PS00108">
    <property type="entry name" value="PROTEIN_KINASE_ST"/>
    <property type="match status" value="1"/>
</dbReference>
<dbReference type="EC" id="2.7.11.1" evidence="3"/>
<evidence type="ECO:0000256" key="17">
    <source>
        <dbReference type="ARBA" id="ARBA00048679"/>
    </source>
</evidence>
<evidence type="ECO:0000256" key="14">
    <source>
        <dbReference type="ARBA" id="ARBA00022843"/>
    </source>
</evidence>
<keyword evidence="12" id="KW-0067">ATP-binding</keyword>
<dbReference type="OrthoDB" id="541276at2759"/>
<dbReference type="Pfam" id="PF00069">
    <property type="entry name" value="Pkinase"/>
    <property type="match status" value="1"/>
</dbReference>
<keyword evidence="15" id="KW-0744">Spermatogenesis</keyword>